<reference evidence="6" key="1">
    <citation type="journal article" date="2023" name="IScience">
        <title>Live-bearing cockroach genome reveals convergent evolutionary mechanisms linked to viviparity in insects and beyond.</title>
        <authorList>
            <person name="Fouks B."/>
            <person name="Harrison M.C."/>
            <person name="Mikhailova A.A."/>
            <person name="Marchal E."/>
            <person name="English S."/>
            <person name="Carruthers M."/>
            <person name="Jennings E.C."/>
            <person name="Chiamaka E.L."/>
            <person name="Frigard R.A."/>
            <person name="Pippel M."/>
            <person name="Attardo G.M."/>
            <person name="Benoit J.B."/>
            <person name="Bornberg-Bauer E."/>
            <person name="Tobe S.S."/>
        </authorList>
    </citation>
    <scope>NUCLEOTIDE SEQUENCE</scope>
    <source>
        <strain evidence="6">Stay&amp;Tobe</strain>
    </source>
</reference>
<keyword evidence="7" id="KW-1185">Reference proteome</keyword>
<dbReference type="InterPro" id="IPR032675">
    <property type="entry name" value="LRR_dom_sf"/>
</dbReference>
<organism evidence="6 7">
    <name type="scientific">Diploptera punctata</name>
    <name type="common">Pacific beetle cockroach</name>
    <dbReference type="NCBI Taxonomy" id="6984"/>
    <lineage>
        <taxon>Eukaryota</taxon>
        <taxon>Metazoa</taxon>
        <taxon>Ecdysozoa</taxon>
        <taxon>Arthropoda</taxon>
        <taxon>Hexapoda</taxon>
        <taxon>Insecta</taxon>
        <taxon>Pterygota</taxon>
        <taxon>Neoptera</taxon>
        <taxon>Polyneoptera</taxon>
        <taxon>Dictyoptera</taxon>
        <taxon>Blattodea</taxon>
        <taxon>Blaberoidea</taxon>
        <taxon>Blaberidae</taxon>
        <taxon>Diplopterinae</taxon>
        <taxon>Diploptera</taxon>
    </lineage>
</organism>
<reference evidence="6" key="2">
    <citation type="submission" date="2023-05" db="EMBL/GenBank/DDBJ databases">
        <authorList>
            <person name="Fouks B."/>
        </authorList>
    </citation>
    <scope>NUCLEOTIDE SEQUENCE</scope>
    <source>
        <strain evidence="6">Stay&amp;Tobe</strain>
        <tissue evidence="6">Testes</tissue>
    </source>
</reference>
<dbReference type="InterPro" id="IPR044640">
    <property type="entry name" value="RU2A"/>
</dbReference>
<feature type="non-terminal residue" evidence="6">
    <location>
        <position position="69"/>
    </location>
</feature>
<evidence type="ECO:0000256" key="1">
    <source>
        <dbReference type="ARBA" id="ARBA00004123"/>
    </source>
</evidence>
<protein>
    <submittedName>
        <fullName evidence="6">Uncharacterized protein</fullName>
    </submittedName>
</protein>
<evidence type="ECO:0000256" key="3">
    <source>
        <dbReference type="ARBA" id="ARBA00022737"/>
    </source>
</evidence>
<comment type="similarity">
    <text evidence="5">Belongs to the U2 small nuclear ribonucleoprotein A family.</text>
</comment>
<name>A0AAD7ZKZ2_DIPPU</name>
<evidence type="ECO:0000313" key="7">
    <source>
        <dbReference type="Proteomes" id="UP001233999"/>
    </source>
</evidence>
<dbReference type="PANTHER" id="PTHR10552:SF6">
    <property type="entry name" value="U2 SMALL NUCLEAR RIBONUCLEOPROTEIN A"/>
    <property type="match status" value="1"/>
</dbReference>
<dbReference type="EMBL" id="JASPKZ010007831">
    <property type="protein sequence ID" value="KAJ9582017.1"/>
    <property type="molecule type" value="Genomic_DNA"/>
</dbReference>
<evidence type="ECO:0000256" key="2">
    <source>
        <dbReference type="ARBA" id="ARBA00022614"/>
    </source>
</evidence>
<dbReference type="Proteomes" id="UP001233999">
    <property type="component" value="Unassembled WGS sequence"/>
</dbReference>
<dbReference type="Pfam" id="PF14580">
    <property type="entry name" value="LRR_9"/>
    <property type="match status" value="1"/>
</dbReference>
<dbReference type="AlphaFoldDB" id="A0AAD7ZKZ2"/>
<dbReference type="GO" id="GO:0005634">
    <property type="term" value="C:nucleus"/>
    <property type="evidence" value="ECO:0007669"/>
    <property type="project" value="UniProtKB-SubCell"/>
</dbReference>
<dbReference type="PANTHER" id="PTHR10552">
    <property type="entry name" value="U2 SMALL NUCLEAR RIBONUCLEOPROTEIN A"/>
    <property type="match status" value="1"/>
</dbReference>
<proteinExistence type="inferred from homology"/>
<dbReference type="GO" id="GO:0000398">
    <property type="term" value="P:mRNA splicing, via spliceosome"/>
    <property type="evidence" value="ECO:0007669"/>
    <property type="project" value="InterPro"/>
</dbReference>
<keyword evidence="4" id="KW-0539">Nucleus</keyword>
<dbReference type="Gene3D" id="3.80.10.10">
    <property type="entry name" value="Ribonuclease Inhibitor"/>
    <property type="match status" value="1"/>
</dbReference>
<evidence type="ECO:0000256" key="4">
    <source>
        <dbReference type="ARBA" id="ARBA00023242"/>
    </source>
</evidence>
<comment type="caution">
    <text evidence="6">The sequence shown here is derived from an EMBL/GenBank/DDBJ whole genome shotgun (WGS) entry which is preliminary data.</text>
</comment>
<sequence>MTSLQYMEVRENNLSQLLEIAILRNLKVLEILDFTGNPLTTWPKYREAVIFYLPSLAVLDGIEVTVKEK</sequence>
<evidence type="ECO:0000313" key="6">
    <source>
        <dbReference type="EMBL" id="KAJ9582017.1"/>
    </source>
</evidence>
<dbReference type="SUPFAM" id="SSF52058">
    <property type="entry name" value="L domain-like"/>
    <property type="match status" value="1"/>
</dbReference>
<comment type="subcellular location">
    <subcellularLocation>
        <location evidence="1">Nucleus</location>
    </subcellularLocation>
</comment>
<keyword evidence="2" id="KW-0433">Leucine-rich repeat</keyword>
<gene>
    <name evidence="6" type="ORF">L9F63_003600</name>
</gene>
<keyword evidence="3" id="KW-0677">Repeat</keyword>
<accession>A0AAD7ZKZ2</accession>
<dbReference type="GO" id="GO:0030620">
    <property type="term" value="F:U2 snRNA binding"/>
    <property type="evidence" value="ECO:0007669"/>
    <property type="project" value="InterPro"/>
</dbReference>
<evidence type="ECO:0000256" key="5">
    <source>
        <dbReference type="ARBA" id="ARBA00024196"/>
    </source>
</evidence>